<keyword evidence="1 5" id="KW-0963">Cytoplasm</keyword>
<dbReference type="HAMAP" id="MF_01825">
    <property type="entry name" value="PdxB"/>
    <property type="match status" value="1"/>
</dbReference>
<dbReference type="InterPro" id="IPR036291">
    <property type="entry name" value="NAD(P)-bd_dom_sf"/>
</dbReference>
<evidence type="ECO:0000256" key="2">
    <source>
        <dbReference type="ARBA" id="ARBA00023002"/>
    </source>
</evidence>
<dbReference type="PANTHER" id="PTHR10996:SF282">
    <property type="entry name" value="D-3-PHOSPHOGLYCERATE DEHYDROGENASE 1-RELATED"/>
    <property type="match status" value="1"/>
</dbReference>
<dbReference type="Proteomes" id="UP000619761">
    <property type="component" value="Unassembled WGS sequence"/>
</dbReference>
<feature type="binding site" evidence="5">
    <location>
        <position position="226"/>
    </location>
    <ligand>
        <name>NAD(+)</name>
        <dbReference type="ChEBI" id="CHEBI:57540"/>
    </ligand>
</feature>
<dbReference type="InterPro" id="IPR050223">
    <property type="entry name" value="D-isomer_2-hydroxyacid_DH"/>
</dbReference>
<evidence type="ECO:0000256" key="1">
    <source>
        <dbReference type="ARBA" id="ARBA00022490"/>
    </source>
</evidence>
<feature type="active site" description="Proton donor" evidence="5">
    <location>
        <position position="248"/>
    </location>
</feature>
<evidence type="ECO:0000259" key="7">
    <source>
        <dbReference type="Pfam" id="PF02826"/>
    </source>
</evidence>
<feature type="domain" description="Erythronate-4-phosphate dehydrogenase dimerisation" evidence="8">
    <location>
        <begin position="284"/>
        <end position="372"/>
    </location>
</feature>
<dbReference type="InterPro" id="IPR024531">
    <property type="entry name" value="Erythronate-4-P_DHase_dimer"/>
</dbReference>
<evidence type="ECO:0000259" key="8">
    <source>
        <dbReference type="Pfam" id="PF11890"/>
    </source>
</evidence>
<comment type="catalytic activity">
    <reaction evidence="5">
        <text>4-phospho-D-erythronate + NAD(+) = (R)-3-hydroxy-2-oxo-4-phosphooxybutanoate + NADH + H(+)</text>
        <dbReference type="Rhea" id="RHEA:18829"/>
        <dbReference type="ChEBI" id="CHEBI:15378"/>
        <dbReference type="ChEBI" id="CHEBI:57540"/>
        <dbReference type="ChEBI" id="CHEBI:57945"/>
        <dbReference type="ChEBI" id="CHEBI:58538"/>
        <dbReference type="ChEBI" id="CHEBI:58766"/>
        <dbReference type="EC" id="1.1.1.290"/>
    </reaction>
</comment>
<dbReference type="SUPFAM" id="SSF51735">
    <property type="entry name" value="NAD(P)-binding Rossmann-fold domains"/>
    <property type="match status" value="1"/>
</dbReference>
<comment type="pathway">
    <text evidence="5">Cofactor biosynthesis; pyridoxine 5'-phosphate biosynthesis; pyridoxine 5'-phosphate from D-erythrose 4-phosphate: step 2/5.</text>
</comment>
<feature type="binding site" evidence="5">
    <location>
        <position position="252"/>
    </location>
    <ligand>
        <name>substrate</name>
    </ligand>
</feature>
<dbReference type="SUPFAM" id="SSF52283">
    <property type="entry name" value="Formate/glycerate dehydrogenase catalytic domain-like"/>
    <property type="match status" value="1"/>
</dbReference>
<feature type="domain" description="D-isomer specific 2-hydroxyacid dehydrogenase catalytic" evidence="6">
    <location>
        <begin position="14"/>
        <end position="277"/>
    </location>
</feature>
<comment type="caution">
    <text evidence="9">The sequence shown here is derived from an EMBL/GenBank/DDBJ whole genome shotgun (WGS) entry which is preliminary data.</text>
</comment>
<comment type="subcellular location">
    <subcellularLocation>
        <location evidence="5">Cytoplasm</location>
    </subcellularLocation>
</comment>
<keyword evidence="2 5" id="KW-0560">Oxidoreductase</keyword>
<comment type="similarity">
    <text evidence="5">Belongs to the D-isomer specific 2-hydroxyacid dehydrogenase family. PdxB subfamily.</text>
</comment>
<name>A0ABQ3AU77_9GAMM</name>
<feature type="domain" description="D-isomer specific 2-hydroxyacid dehydrogenase NAD-binding" evidence="7">
    <location>
        <begin position="112"/>
        <end position="250"/>
    </location>
</feature>
<sequence length="381" mass="42303">MKILADENIPLVNEFFQSIGEVVTRPGRTMLNNDALSASALLVRSVTNVNQTLLQSSKVSFVGTCTIGVDHLDQNWLQSNHIEFSSAPGCNANSVVEYVYAALCHLDVNWLDKKFGIIGCGNVGGLLYKRLKLQGVDCYCYDPLRTPEGNSDLTTLEEVLSCDIISMHTPLTKTGDHPSFHLINLPELRQLKSGAVLLNCGRGPVINNADLLQFLHERDDVRVVLDVWEPEPDISLDLLDKVVLGSPHIAGYSYDGKLKGTEMIYQALCKHLKREPELSIKNLVPPLADNQLQPTANQTTWAQVKQLIAQVYSIAEDDQRLRALAQRARAGEENFGIGFDGLRKHYPTRREFHNYQVVGADDKTAEWLRVLGFGVASSAHE</sequence>
<evidence type="ECO:0000256" key="4">
    <source>
        <dbReference type="ARBA" id="ARBA00023096"/>
    </source>
</evidence>
<feature type="binding site" evidence="5">
    <location>
        <position position="251"/>
    </location>
    <ligand>
        <name>NAD(+)</name>
        <dbReference type="ChEBI" id="CHEBI:57540"/>
    </ligand>
</feature>
<dbReference type="CDD" id="cd12158">
    <property type="entry name" value="ErythrP_dh"/>
    <property type="match status" value="1"/>
</dbReference>
<evidence type="ECO:0000259" key="6">
    <source>
        <dbReference type="Pfam" id="PF00389"/>
    </source>
</evidence>
<evidence type="ECO:0000256" key="5">
    <source>
        <dbReference type="HAMAP-Rule" id="MF_01825"/>
    </source>
</evidence>
<dbReference type="EMBL" id="BMYZ01000001">
    <property type="protein sequence ID" value="GGY68016.1"/>
    <property type="molecule type" value="Genomic_DNA"/>
</dbReference>
<comment type="function">
    <text evidence="5">Catalyzes the oxidation of erythronate-4-phosphate to 3-hydroxy-2-oxo-4-phosphonooxybutanoate.</text>
</comment>
<feature type="active site" evidence="5">
    <location>
        <position position="231"/>
    </location>
</feature>
<feature type="binding site" evidence="5">
    <location>
        <position position="66"/>
    </location>
    <ligand>
        <name>substrate</name>
    </ligand>
</feature>
<dbReference type="Gene3D" id="3.40.50.720">
    <property type="entry name" value="NAD(P)-binding Rossmann-like Domain"/>
    <property type="match status" value="2"/>
</dbReference>
<accession>A0ABQ3AU77</accession>
<proteinExistence type="inferred from homology"/>
<dbReference type="Pfam" id="PF00389">
    <property type="entry name" value="2-Hacid_dh"/>
    <property type="match status" value="1"/>
</dbReference>
<dbReference type="InterPro" id="IPR020921">
    <property type="entry name" value="Erythronate-4-P_DHase"/>
</dbReference>
<comment type="caution">
    <text evidence="5">Lacks conserved residue(s) required for the propagation of feature annotation.</text>
</comment>
<gene>
    <name evidence="5 9" type="primary">pdxB</name>
    <name evidence="9" type="ORF">GCM10011613_10290</name>
</gene>
<dbReference type="PROSITE" id="PS00671">
    <property type="entry name" value="D_2_HYDROXYACID_DH_3"/>
    <property type="match status" value="1"/>
</dbReference>
<dbReference type="InterPro" id="IPR029753">
    <property type="entry name" value="D-isomer_DH_CS"/>
</dbReference>
<dbReference type="InterPro" id="IPR006140">
    <property type="entry name" value="D-isomer_DH_NAD-bd"/>
</dbReference>
<evidence type="ECO:0000256" key="3">
    <source>
        <dbReference type="ARBA" id="ARBA00023027"/>
    </source>
</evidence>
<comment type="subunit">
    <text evidence="5">Homodimer.</text>
</comment>
<dbReference type="PANTHER" id="PTHR10996">
    <property type="entry name" value="2-HYDROXYACID DEHYDROGENASE-RELATED"/>
    <property type="match status" value="1"/>
</dbReference>
<feature type="binding site" evidence="5">
    <location>
        <position position="45"/>
    </location>
    <ligand>
        <name>substrate</name>
    </ligand>
</feature>
<protein>
    <recommendedName>
        <fullName evidence="5">Erythronate-4-phosphate dehydrogenase</fullName>
        <ecNumber evidence="5">1.1.1.290</ecNumber>
    </recommendedName>
</protein>
<dbReference type="InterPro" id="IPR038251">
    <property type="entry name" value="PdxB_dimer_sf"/>
</dbReference>
<dbReference type="EC" id="1.1.1.290" evidence="5"/>
<evidence type="ECO:0000313" key="10">
    <source>
        <dbReference type="Proteomes" id="UP000619761"/>
    </source>
</evidence>
<organism evidence="9 10">
    <name type="scientific">Cellvibrio zantedeschiae</name>
    <dbReference type="NCBI Taxonomy" id="1237077"/>
    <lineage>
        <taxon>Bacteria</taxon>
        <taxon>Pseudomonadati</taxon>
        <taxon>Pseudomonadota</taxon>
        <taxon>Gammaproteobacteria</taxon>
        <taxon>Cellvibrionales</taxon>
        <taxon>Cellvibrionaceae</taxon>
        <taxon>Cellvibrio</taxon>
    </lineage>
</organism>
<dbReference type="Pfam" id="PF11890">
    <property type="entry name" value="DUF3410"/>
    <property type="match status" value="1"/>
</dbReference>
<dbReference type="Pfam" id="PF02826">
    <property type="entry name" value="2-Hacid_dh_C"/>
    <property type="match status" value="1"/>
</dbReference>
<keyword evidence="3 5" id="KW-0520">NAD</keyword>
<reference evidence="10" key="1">
    <citation type="journal article" date="2019" name="Int. J. Syst. Evol. Microbiol.">
        <title>The Global Catalogue of Microorganisms (GCM) 10K type strain sequencing project: providing services to taxonomists for standard genome sequencing and annotation.</title>
        <authorList>
            <consortium name="The Broad Institute Genomics Platform"/>
            <consortium name="The Broad Institute Genome Sequencing Center for Infectious Disease"/>
            <person name="Wu L."/>
            <person name="Ma J."/>
        </authorList>
    </citation>
    <scope>NUCLEOTIDE SEQUENCE [LARGE SCALE GENOMIC DNA]</scope>
    <source>
        <strain evidence="10">KCTC 32239</strain>
    </source>
</reference>
<keyword evidence="10" id="KW-1185">Reference proteome</keyword>
<feature type="active site" evidence="5">
    <location>
        <position position="202"/>
    </location>
</feature>
<dbReference type="Gene3D" id="3.30.1370.170">
    <property type="match status" value="1"/>
</dbReference>
<dbReference type="InterPro" id="IPR006139">
    <property type="entry name" value="D-isomer_2_OHA_DH_cat_dom"/>
</dbReference>
<keyword evidence="4 5" id="KW-0664">Pyridoxine biosynthesis</keyword>
<evidence type="ECO:0000313" key="9">
    <source>
        <dbReference type="EMBL" id="GGY68016.1"/>
    </source>
</evidence>
<dbReference type="RefSeq" id="WP_189416472.1">
    <property type="nucleotide sequence ID" value="NZ_BMYZ01000001.1"/>
</dbReference>
<feature type="binding site" evidence="5">
    <location>
        <position position="142"/>
    </location>
    <ligand>
        <name>NAD(+)</name>
        <dbReference type="ChEBI" id="CHEBI:57540"/>
    </ligand>
</feature>
<feature type="binding site" evidence="5">
    <location>
        <position position="169"/>
    </location>
    <ligand>
        <name>NAD(+)</name>
        <dbReference type="ChEBI" id="CHEBI:57540"/>
    </ligand>
</feature>